<organism evidence="2 3">
    <name type="scientific">Almyronema epifaneia S1</name>
    <dbReference type="NCBI Taxonomy" id="2991925"/>
    <lineage>
        <taxon>Bacteria</taxon>
        <taxon>Bacillati</taxon>
        <taxon>Cyanobacteriota</taxon>
        <taxon>Cyanophyceae</taxon>
        <taxon>Nodosilineales</taxon>
        <taxon>Nodosilineaceae</taxon>
        <taxon>Almyronema</taxon>
        <taxon>Almyronema epifaneia</taxon>
    </lineage>
</organism>
<keyword evidence="3" id="KW-1185">Reference proteome</keyword>
<dbReference type="RefSeq" id="WP_377965834.1">
    <property type="nucleotide sequence ID" value="NZ_JBHZOL010000085.1"/>
</dbReference>
<reference evidence="2 3" key="1">
    <citation type="submission" date="2024-10" db="EMBL/GenBank/DDBJ databases">
        <authorList>
            <person name="Ratan Roy A."/>
            <person name="Morales Sandoval P.H."/>
            <person name="De Los Santos Villalobos S."/>
            <person name="Chakraborty S."/>
            <person name="Mukherjee J."/>
        </authorList>
    </citation>
    <scope>NUCLEOTIDE SEQUENCE [LARGE SCALE GENOMIC DNA]</scope>
    <source>
        <strain evidence="2 3">S1</strain>
    </source>
</reference>
<protein>
    <recommendedName>
        <fullName evidence="4">Secreted protein</fullName>
    </recommendedName>
</protein>
<evidence type="ECO:0000313" key="2">
    <source>
        <dbReference type="EMBL" id="MFE4107276.1"/>
    </source>
</evidence>
<evidence type="ECO:0000256" key="1">
    <source>
        <dbReference type="SAM" id="MobiDB-lite"/>
    </source>
</evidence>
<dbReference type="EMBL" id="JBHZOL010000085">
    <property type="protein sequence ID" value="MFE4107276.1"/>
    <property type="molecule type" value="Genomic_DNA"/>
</dbReference>
<dbReference type="Proteomes" id="UP001600165">
    <property type="component" value="Unassembled WGS sequence"/>
</dbReference>
<evidence type="ECO:0000313" key="3">
    <source>
        <dbReference type="Proteomes" id="UP001600165"/>
    </source>
</evidence>
<sequence>MLSSAWGYLSVLTLEATALYPIRRHTESRQLLHPYFYGQRLLSMSDRRSQPSVNEPHLYLGQQRSELEGRRSPQTRLSL</sequence>
<evidence type="ECO:0008006" key="4">
    <source>
        <dbReference type="Google" id="ProtNLM"/>
    </source>
</evidence>
<comment type="caution">
    <text evidence="2">The sequence shown here is derived from an EMBL/GenBank/DDBJ whole genome shotgun (WGS) entry which is preliminary data.</text>
</comment>
<gene>
    <name evidence="2" type="ORF">ACFVKH_13360</name>
</gene>
<name>A0ABW6IGH6_9CYAN</name>
<feature type="region of interest" description="Disordered" evidence="1">
    <location>
        <begin position="47"/>
        <end position="79"/>
    </location>
</feature>
<accession>A0ABW6IGH6</accession>
<proteinExistence type="predicted"/>